<dbReference type="Proteomes" id="UP000823388">
    <property type="component" value="Chromosome 3K"/>
</dbReference>
<comment type="caution">
    <text evidence="2">The sequence shown here is derived from an EMBL/GenBank/DDBJ whole genome shotgun (WGS) entry which is preliminary data.</text>
</comment>
<keyword evidence="1" id="KW-0812">Transmembrane</keyword>
<accession>A0A8T0V5E6</accession>
<keyword evidence="1" id="KW-0472">Membrane</keyword>
<gene>
    <name evidence="2" type="ORF">PVAP13_3KG443100</name>
</gene>
<organism evidence="2 3">
    <name type="scientific">Panicum virgatum</name>
    <name type="common">Blackwell switchgrass</name>
    <dbReference type="NCBI Taxonomy" id="38727"/>
    <lineage>
        <taxon>Eukaryota</taxon>
        <taxon>Viridiplantae</taxon>
        <taxon>Streptophyta</taxon>
        <taxon>Embryophyta</taxon>
        <taxon>Tracheophyta</taxon>
        <taxon>Spermatophyta</taxon>
        <taxon>Magnoliopsida</taxon>
        <taxon>Liliopsida</taxon>
        <taxon>Poales</taxon>
        <taxon>Poaceae</taxon>
        <taxon>PACMAD clade</taxon>
        <taxon>Panicoideae</taxon>
        <taxon>Panicodae</taxon>
        <taxon>Paniceae</taxon>
        <taxon>Panicinae</taxon>
        <taxon>Panicum</taxon>
        <taxon>Panicum sect. Hiantes</taxon>
    </lineage>
</organism>
<evidence type="ECO:0000313" key="3">
    <source>
        <dbReference type="Proteomes" id="UP000823388"/>
    </source>
</evidence>
<evidence type="ECO:0000256" key="1">
    <source>
        <dbReference type="SAM" id="Phobius"/>
    </source>
</evidence>
<feature type="transmembrane region" description="Helical" evidence="1">
    <location>
        <begin position="47"/>
        <end position="66"/>
    </location>
</feature>
<dbReference type="EMBL" id="CM029041">
    <property type="protein sequence ID" value="KAG2629597.1"/>
    <property type="molecule type" value="Genomic_DNA"/>
</dbReference>
<proteinExistence type="predicted"/>
<sequence>MVSSTVISPIKSLLIIFFEPLSLDIVYKAMVGPKYFGQDLINYMWHIRVIICSIFFTGAIVSPLLSPSLEESCVFGQLPNAWIEPVVVQVFKCIFSCFMTVQHICIHNIFYMSIGDRKRLNKTIFTCQYQNKCIFDRGQDE</sequence>
<keyword evidence="1" id="KW-1133">Transmembrane helix</keyword>
<evidence type="ECO:0000313" key="2">
    <source>
        <dbReference type="EMBL" id="KAG2629597.1"/>
    </source>
</evidence>
<feature type="transmembrane region" description="Helical" evidence="1">
    <location>
        <begin position="6"/>
        <end position="27"/>
    </location>
</feature>
<reference evidence="2" key="1">
    <citation type="submission" date="2020-05" db="EMBL/GenBank/DDBJ databases">
        <title>WGS assembly of Panicum virgatum.</title>
        <authorList>
            <person name="Lovell J.T."/>
            <person name="Jenkins J."/>
            <person name="Shu S."/>
            <person name="Juenger T.E."/>
            <person name="Schmutz J."/>
        </authorList>
    </citation>
    <scope>NUCLEOTIDE SEQUENCE</scope>
    <source>
        <strain evidence="2">AP13</strain>
    </source>
</reference>
<protein>
    <submittedName>
        <fullName evidence="2">Uncharacterized protein</fullName>
    </submittedName>
</protein>
<keyword evidence="3" id="KW-1185">Reference proteome</keyword>
<dbReference type="AlphaFoldDB" id="A0A8T0V5E6"/>
<name>A0A8T0V5E6_PANVG</name>
<feature type="transmembrane region" description="Helical" evidence="1">
    <location>
        <begin position="86"/>
        <end position="110"/>
    </location>
</feature>